<evidence type="ECO:0000259" key="1">
    <source>
        <dbReference type="SMART" id="SM00481"/>
    </source>
</evidence>
<accession>A0A0F9PVC1</accession>
<dbReference type="InterPro" id="IPR003141">
    <property type="entry name" value="Pol/His_phosphatase_N"/>
</dbReference>
<sequence>MTCYDLHSHSIASDGALSPEDLIARAIAQGVDVLALTDHDGTEGLVAAQLAAQNTDLTLIPGVEISVTWAGGTVHILGLNVDANNATLQQGLMKMRMFRIERANKMAERLEKAGIAGALDGARKYSSDVMLGRLHFAQFLVEQGHAKNISDVFKRFLVRNKPGYVAGEWANLTDAVSWITAAGGQAVIAHPARYKMTATKLRRLITDFKEAGGVGFEVVSGRQHPEEVKNLARLAEQFELLASCGSDFHTPDNAWVELGNLAEFPKSCVPIWSTW</sequence>
<dbReference type="GO" id="GO:0004534">
    <property type="term" value="F:5'-3' RNA exonuclease activity"/>
    <property type="evidence" value="ECO:0007669"/>
    <property type="project" value="TreeGrafter"/>
</dbReference>
<dbReference type="Gene3D" id="1.10.150.650">
    <property type="match status" value="1"/>
</dbReference>
<dbReference type="PANTHER" id="PTHR42924:SF3">
    <property type="entry name" value="POLYMERASE_HISTIDINOL PHOSPHATASE N-TERMINAL DOMAIN-CONTAINING PROTEIN"/>
    <property type="match status" value="1"/>
</dbReference>
<dbReference type="CDD" id="cd07438">
    <property type="entry name" value="PHP_HisPPase_AMP"/>
    <property type="match status" value="1"/>
</dbReference>
<gene>
    <name evidence="2" type="ORF">LCGC14_1091630</name>
</gene>
<dbReference type="PANTHER" id="PTHR42924">
    <property type="entry name" value="EXONUCLEASE"/>
    <property type="match status" value="1"/>
</dbReference>
<dbReference type="Pfam" id="PF02811">
    <property type="entry name" value="PHP"/>
    <property type="match status" value="1"/>
</dbReference>
<dbReference type="AlphaFoldDB" id="A0A0F9PVC1"/>
<dbReference type="EMBL" id="LAZR01004853">
    <property type="protein sequence ID" value="KKN05011.1"/>
    <property type="molecule type" value="Genomic_DNA"/>
</dbReference>
<dbReference type="Gene3D" id="3.20.20.140">
    <property type="entry name" value="Metal-dependent hydrolases"/>
    <property type="match status" value="1"/>
</dbReference>
<evidence type="ECO:0000313" key="2">
    <source>
        <dbReference type="EMBL" id="KKN05011.1"/>
    </source>
</evidence>
<dbReference type="InterPro" id="IPR016195">
    <property type="entry name" value="Pol/histidinol_Pase-like"/>
</dbReference>
<dbReference type="SMART" id="SM00481">
    <property type="entry name" value="POLIIIAc"/>
    <property type="match status" value="1"/>
</dbReference>
<dbReference type="GO" id="GO:0035312">
    <property type="term" value="F:5'-3' DNA exonuclease activity"/>
    <property type="evidence" value="ECO:0007669"/>
    <property type="project" value="TreeGrafter"/>
</dbReference>
<proteinExistence type="predicted"/>
<organism evidence="2">
    <name type="scientific">marine sediment metagenome</name>
    <dbReference type="NCBI Taxonomy" id="412755"/>
    <lineage>
        <taxon>unclassified sequences</taxon>
        <taxon>metagenomes</taxon>
        <taxon>ecological metagenomes</taxon>
    </lineage>
</organism>
<comment type="caution">
    <text evidence="2">The sequence shown here is derived from an EMBL/GenBank/DDBJ whole genome shotgun (WGS) entry which is preliminary data.</text>
</comment>
<name>A0A0F9PVC1_9ZZZZ</name>
<protein>
    <recommendedName>
        <fullName evidence="1">Polymerase/histidinol phosphatase N-terminal domain-containing protein</fullName>
    </recommendedName>
</protein>
<dbReference type="InterPro" id="IPR004013">
    <property type="entry name" value="PHP_dom"/>
</dbReference>
<feature type="domain" description="Polymerase/histidinol phosphatase N-terminal" evidence="1">
    <location>
        <begin position="4"/>
        <end position="69"/>
    </location>
</feature>
<dbReference type="SUPFAM" id="SSF89550">
    <property type="entry name" value="PHP domain-like"/>
    <property type="match status" value="1"/>
</dbReference>
<reference evidence="2" key="1">
    <citation type="journal article" date="2015" name="Nature">
        <title>Complex archaea that bridge the gap between prokaryotes and eukaryotes.</title>
        <authorList>
            <person name="Spang A."/>
            <person name="Saw J.H."/>
            <person name="Jorgensen S.L."/>
            <person name="Zaremba-Niedzwiedzka K."/>
            <person name="Martijn J."/>
            <person name="Lind A.E."/>
            <person name="van Eijk R."/>
            <person name="Schleper C."/>
            <person name="Guy L."/>
            <person name="Ettema T.J."/>
        </authorList>
    </citation>
    <scope>NUCLEOTIDE SEQUENCE</scope>
</reference>
<dbReference type="InterPro" id="IPR052018">
    <property type="entry name" value="PHP_domain"/>
</dbReference>